<dbReference type="Proteomes" id="UP001150062">
    <property type="component" value="Unassembled WGS sequence"/>
</dbReference>
<feature type="coiled-coil region" evidence="1">
    <location>
        <begin position="118"/>
        <end position="154"/>
    </location>
</feature>
<name>A0ABQ8XWU8_9EUKA</name>
<reference evidence="3" key="1">
    <citation type="submission" date="2022-08" db="EMBL/GenBank/DDBJ databases">
        <title>Novel sulfate-reducing endosymbionts in the free-living metamonad Anaeramoeba.</title>
        <authorList>
            <person name="Jerlstrom-Hultqvist J."/>
            <person name="Cepicka I."/>
            <person name="Gallot-Lavallee L."/>
            <person name="Salas-Leiva D."/>
            <person name="Curtis B.A."/>
            <person name="Zahonova K."/>
            <person name="Pipaliya S."/>
            <person name="Dacks J."/>
            <person name="Roger A.J."/>
        </authorList>
    </citation>
    <scope>NUCLEOTIDE SEQUENCE</scope>
    <source>
        <strain evidence="3">Schooner1</strain>
    </source>
</reference>
<dbReference type="EMBL" id="JAOAOG010000240">
    <property type="protein sequence ID" value="KAJ6237031.1"/>
    <property type="molecule type" value="Genomic_DNA"/>
</dbReference>
<feature type="compositionally biased region" description="Polar residues" evidence="2">
    <location>
        <begin position="209"/>
        <end position="224"/>
    </location>
</feature>
<evidence type="ECO:0000313" key="4">
    <source>
        <dbReference type="Proteomes" id="UP001150062"/>
    </source>
</evidence>
<keyword evidence="1" id="KW-0175">Coiled coil</keyword>
<sequence>MHCVDAFEDAGIYPLKLLKINNDAPIFPAEVKEFSFSNFNYGSRIKMSGQVITSAKFIEHMINQDKRKKEAQKKSSKKHKPPSHLFKQLFLKIHNTFSHKEFNFDDNNIIHISKSSSIEQLNKRLLNDENNRKIAQEKQNKKTNESQLKENQDNLNLHSTENDSPFTLQPRLSKQSINSTTHRHQLYGTDSPIQPTIQKPTKKSHENESITPLSPGRTSITTEKNYFRTDQQQLLTPKRTQEQIDRIDEINRKISNGSKTTIPIDNHLQFQTPNRTPFRSSQINSSAKRLERPRYLSDFEESPLKVFRKNSHTTLSDQNGRYSLVKNKLYHRNTITPTKYRSKDLQEIKLKKRKNCIHVRKGVEVTGEAEVKTGVEIIGDTAKGVIIGVETTTEAEIEAILGAEIIIEQEVITKVEAVHIIEAEAVVMVDVVGKREVHIGPTIGQIPRTMIDLINRPIKDKHPSKIDCEK</sequence>
<keyword evidence="4" id="KW-1185">Reference proteome</keyword>
<proteinExistence type="predicted"/>
<evidence type="ECO:0000313" key="3">
    <source>
        <dbReference type="EMBL" id="KAJ6237031.1"/>
    </source>
</evidence>
<evidence type="ECO:0000256" key="2">
    <source>
        <dbReference type="SAM" id="MobiDB-lite"/>
    </source>
</evidence>
<feature type="region of interest" description="Disordered" evidence="2">
    <location>
        <begin position="184"/>
        <end position="224"/>
    </location>
</feature>
<accession>A0ABQ8XWU8</accession>
<organism evidence="3 4">
    <name type="scientific">Anaeramoeba flamelloides</name>
    <dbReference type="NCBI Taxonomy" id="1746091"/>
    <lineage>
        <taxon>Eukaryota</taxon>
        <taxon>Metamonada</taxon>
        <taxon>Anaeramoebidae</taxon>
        <taxon>Anaeramoeba</taxon>
    </lineage>
</organism>
<gene>
    <name evidence="3" type="ORF">M0813_03438</name>
</gene>
<comment type="caution">
    <text evidence="3">The sequence shown here is derived from an EMBL/GenBank/DDBJ whole genome shotgun (WGS) entry which is preliminary data.</text>
</comment>
<protein>
    <submittedName>
        <fullName evidence="3">Uncharacterized protein</fullName>
    </submittedName>
</protein>
<evidence type="ECO:0000256" key="1">
    <source>
        <dbReference type="SAM" id="Coils"/>
    </source>
</evidence>